<name>A0A8X7N435_9BASI</name>
<dbReference type="PANTHER" id="PTHR11439">
    <property type="entry name" value="GAG-POL-RELATED RETROTRANSPOSON"/>
    <property type="match status" value="1"/>
</dbReference>
<gene>
    <name evidence="1" type="ORF">A4X09_0g6542</name>
</gene>
<accession>A0A8X7N435</accession>
<dbReference type="PANTHER" id="PTHR11439:SF440">
    <property type="entry name" value="INTEGRASE CATALYTIC DOMAIN-CONTAINING PROTEIN"/>
    <property type="match status" value="1"/>
</dbReference>
<reference evidence="1" key="2">
    <citation type="journal article" date="2019" name="IMA Fungus">
        <title>Genome sequencing and comparison of five Tilletia species to identify candidate genes for the detection of regulated species infecting wheat.</title>
        <authorList>
            <person name="Nguyen H.D.T."/>
            <person name="Sultana T."/>
            <person name="Kesanakurti P."/>
            <person name="Hambleton S."/>
        </authorList>
    </citation>
    <scope>NUCLEOTIDE SEQUENCE</scope>
    <source>
        <strain evidence="1">DAOMC 236422</strain>
    </source>
</reference>
<comment type="caution">
    <text evidence="1">The sequence shown here is derived from an EMBL/GenBank/DDBJ whole genome shotgun (WGS) entry which is preliminary data.</text>
</comment>
<proteinExistence type="predicted"/>
<reference evidence="1" key="1">
    <citation type="submission" date="2016-04" db="EMBL/GenBank/DDBJ databases">
        <authorList>
            <person name="Nguyen H.D."/>
            <person name="Samba Siva P."/>
            <person name="Cullis J."/>
            <person name="Levesque C.A."/>
            <person name="Hambleton S."/>
        </authorList>
    </citation>
    <scope>NUCLEOTIDE SEQUENCE</scope>
    <source>
        <strain evidence="1">DAOMC 236422</strain>
    </source>
</reference>
<dbReference type="AlphaFoldDB" id="A0A8X7N435"/>
<dbReference type="EMBL" id="LWDG02000430">
    <property type="protein sequence ID" value="KAE8265744.1"/>
    <property type="molecule type" value="Genomic_DNA"/>
</dbReference>
<evidence type="ECO:0008006" key="3">
    <source>
        <dbReference type="Google" id="ProtNLM"/>
    </source>
</evidence>
<keyword evidence="2" id="KW-1185">Reference proteome</keyword>
<dbReference type="CDD" id="cd09272">
    <property type="entry name" value="RNase_HI_RT_Ty1"/>
    <property type="match status" value="1"/>
</dbReference>
<evidence type="ECO:0000313" key="1">
    <source>
        <dbReference type="EMBL" id="KAE8265744.1"/>
    </source>
</evidence>
<organism evidence="1 2">
    <name type="scientific">Tilletia walkeri</name>
    <dbReference type="NCBI Taxonomy" id="117179"/>
    <lineage>
        <taxon>Eukaryota</taxon>
        <taxon>Fungi</taxon>
        <taxon>Dikarya</taxon>
        <taxon>Basidiomycota</taxon>
        <taxon>Ustilaginomycotina</taxon>
        <taxon>Exobasidiomycetes</taxon>
        <taxon>Tilletiales</taxon>
        <taxon>Tilletiaceae</taxon>
        <taxon>Tilletia</taxon>
    </lineage>
</organism>
<sequence length="212" mass="22919">MFVREGDSPAILPVYVDAILVAAPRGGGIEGVKQELLGITRMGRRDDHLGTRAVRQRGACRFGMSDCNPARTSWDQKASLRKAIEGDARADKRIHQTIVGCLAYLAQGTRLDLAYVVTTLGRFCSDPSETRMVPVKRVLRYLNKTSGAKLTFGGQREVSVEGVVDSDWAADRTDRRSTLGFVFTVGGGAVSWGLRKQGAVALSTAEAEYVAA</sequence>
<evidence type="ECO:0000313" key="2">
    <source>
        <dbReference type="Proteomes" id="UP000078113"/>
    </source>
</evidence>
<protein>
    <recommendedName>
        <fullName evidence="3">Reverse transcriptase Ty1/copia-type domain-containing protein</fullName>
    </recommendedName>
</protein>
<dbReference type="Proteomes" id="UP000078113">
    <property type="component" value="Unassembled WGS sequence"/>
</dbReference>